<comment type="caution">
    <text evidence="2">The sequence shown here is derived from an EMBL/GenBank/DDBJ whole genome shotgun (WGS) entry which is preliminary data.</text>
</comment>
<gene>
    <name evidence="2" type="ORF">FB550_12362</name>
</gene>
<keyword evidence="3" id="KW-1185">Reference proteome</keyword>
<accession>A0A561CGY2</accession>
<dbReference type="PROSITE" id="PS50994">
    <property type="entry name" value="INTEGRASE"/>
    <property type="match status" value="1"/>
</dbReference>
<feature type="domain" description="Integrase catalytic" evidence="1">
    <location>
        <begin position="124"/>
        <end position="248"/>
    </location>
</feature>
<sequence length="248" mass="29170">MYEMADYEFIRYLYFRLGWSIRKISKEHHISRQTIRKALGSTEQPKYTLKVDKSNPVMDPFIPIITEWLRKDLESPPKQRHTAVKIFNRLKDEYDFKGGESTVRGHVRQIKAVLELDKPKGYVPQEFPPGLYAQFDWGEAEVNLDGKPVIIQLFCMRLCFSRKIFVKAFYHQKQEALLQGHVDAFEYFGFVPKTITYDNLRTAVKAILKGKERIEQDKFIQLRTHYLFDSRFNEPAKGNQKGQVEGLV</sequence>
<dbReference type="EMBL" id="VIVN01000023">
    <property type="protein sequence ID" value="TWD90240.1"/>
    <property type="molecule type" value="Genomic_DNA"/>
</dbReference>
<dbReference type="PANTHER" id="PTHR35004">
    <property type="entry name" value="TRANSPOSASE RV3428C-RELATED"/>
    <property type="match status" value="1"/>
</dbReference>
<name>A0A561CGY2_9BACI</name>
<evidence type="ECO:0000313" key="2">
    <source>
        <dbReference type="EMBL" id="TWD90240.1"/>
    </source>
</evidence>
<dbReference type="PANTHER" id="PTHR35004:SF7">
    <property type="entry name" value="INTEGRASE PROTEIN"/>
    <property type="match status" value="1"/>
</dbReference>
<dbReference type="GO" id="GO:0015074">
    <property type="term" value="P:DNA integration"/>
    <property type="evidence" value="ECO:0007669"/>
    <property type="project" value="InterPro"/>
</dbReference>
<organism evidence="2 3">
    <name type="scientific">Neobacillus bataviensis</name>
    <dbReference type="NCBI Taxonomy" id="220685"/>
    <lineage>
        <taxon>Bacteria</taxon>
        <taxon>Bacillati</taxon>
        <taxon>Bacillota</taxon>
        <taxon>Bacilli</taxon>
        <taxon>Bacillales</taxon>
        <taxon>Bacillaceae</taxon>
        <taxon>Neobacillus</taxon>
    </lineage>
</organism>
<dbReference type="Proteomes" id="UP000319671">
    <property type="component" value="Unassembled WGS sequence"/>
</dbReference>
<proteinExistence type="predicted"/>
<evidence type="ECO:0000259" key="1">
    <source>
        <dbReference type="PROSITE" id="PS50994"/>
    </source>
</evidence>
<protein>
    <submittedName>
        <fullName evidence="2">Transposase</fullName>
    </submittedName>
</protein>
<dbReference type="InterPro" id="IPR001584">
    <property type="entry name" value="Integrase_cat-core"/>
</dbReference>
<dbReference type="NCBIfam" id="NF033546">
    <property type="entry name" value="transpos_IS21"/>
    <property type="match status" value="1"/>
</dbReference>
<dbReference type="RefSeq" id="WP_144568338.1">
    <property type="nucleotide sequence ID" value="NZ_VIVN01000023.1"/>
</dbReference>
<reference evidence="2 3" key="1">
    <citation type="submission" date="2019-06" db="EMBL/GenBank/DDBJ databases">
        <title>Sorghum-associated microbial communities from plants grown in Nebraska, USA.</title>
        <authorList>
            <person name="Schachtman D."/>
        </authorList>
    </citation>
    <scope>NUCLEOTIDE SEQUENCE [LARGE SCALE GENOMIC DNA]</scope>
    <source>
        <strain evidence="2 3">2482</strain>
    </source>
</reference>
<dbReference type="AlphaFoldDB" id="A0A561CGY2"/>
<evidence type="ECO:0000313" key="3">
    <source>
        <dbReference type="Proteomes" id="UP000319671"/>
    </source>
</evidence>